<dbReference type="PROSITE" id="PS51257">
    <property type="entry name" value="PROKAR_LIPOPROTEIN"/>
    <property type="match status" value="1"/>
</dbReference>
<keyword evidence="2" id="KW-1185">Reference proteome</keyword>
<gene>
    <name evidence="1" type="ORF">ACFX5D_14685</name>
</gene>
<organism evidence="1 2">
    <name type="scientific">Flavobacterium fructosi</name>
    <dbReference type="NCBI Taxonomy" id="3230416"/>
    <lineage>
        <taxon>Bacteria</taxon>
        <taxon>Pseudomonadati</taxon>
        <taxon>Bacteroidota</taxon>
        <taxon>Flavobacteriia</taxon>
        <taxon>Flavobacteriales</taxon>
        <taxon>Flavobacteriaceae</taxon>
        <taxon>Flavobacterium</taxon>
    </lineage>
</organism>
<evidence type="ECO:0000313" key="1">
    <source>
        <dbReference type="EMBL" id="MFE3849213.1"/>
    </source>
</evidence>
<accession>A0ABW6HQ95</accession>
<name>A0ABW6HQ95_9FLAO</name>
<protein>
    <recommendedName>
        <fullName evidence="3">Lipoprotein</fullName>
    </recommendedName>
</protein>
<dbReference type="RefSeq" id="WP_379858960.1">
    <property type="nucleotide sequence ID" value="NZ_JBHZQA010000012.1"/>
</dbReference>
<sequence length="153" mass="17626">MKKLLLGAILSFSVMSCTDSSSDSVTGSTVESFEIHTKGLKGWHVKLDGTIIDTYSEANVIEYFKYVKDSKKFSEFQMRSTGWDEFASDIEKMEGKRFFLTYTEPGRDPSNTSKEIFDFTKSGVVVREFKNTKDNYSDKKYEVGSKDFTEYYY</sequence>
<reference evidence="1 2" key="1">
    <citation type="submission" date="2024-06" db="EMBL/GenBank/DDBJ databases">
        <title>Flavobacterium spp. isolated from glacier.</title>
        <authorList>
            <person name="Han D."/>
        </authorList>
    </citation>
    <scope>NUCLEOTIDE SEQUENCE [LARGE SCALE GENOMIC DNA]</scope>
    <source>
        <strain evidence="1 2">LB3P45</strain>
    </source>
</reference>
<comment type="caution">
    <text evidence="1">The sequence shown here is derived from an EMBL/GenBank/DDBJ whole genome shotgun (WGS) entry which is preliminary data.</text>
</comment>
<dbReference type="EMBL" id="JBHZQA010000012">
    <property type="protein sequence ID" value="MFE3849213.1"/>
    <property type="molecule type" value="Genomic_DNA"/>
</dbReference>
<evidence type="ECO:0000313" key="2">
    <source>
        <dbReference type="Proteomes" id="UP001600039"/>
    </source>
</evidence>
<dbReference type="Proteomes" id="UP001600039">
    <property type="component" value="Unassembled WGS sequence"/>
</dbReference>
<proteinExistence type="predicted"/>
<evidence type="ECO:0008006" key="3">
    <source>
        <dbReference type="Google" id="ProtNLM"/>
    </source>
</evidence>